<evidence type="ECO:0000313" key="2">
    <source>
        <dbReference type="Proteomes" id="UP000481861"/>
    </source>
</evidence>
<protein>
    <submittedName>
        <fullName evidence="1">HAD-like domain-containing protein</fullName>
    </submittedName>
</protein>
<dbReference type="EMBL" id="JAADJZ010000004">
    <property type="protein sequence ID" value="KAF2875685.1"/>
    <property type="molecule type" value="Genomic_DNA"/>
</dbReference>
<dbReference type="CDD" id="cd01427">
    <property type="entry name" value="HAD_like"/>
    <property type="match status" value="1"/>
</dbReference>
<dbReference type="Gene3D" id="1.10.260.80">
    <property type="match status" value="1"/>
</dbReference>
<reference evidence="1 2" key="1">
    <citation type="submission" date="2020-01" db="EMBL/GenBank/DDBJ databases">
        <authorList>
            <consortium name="DOE Joint Genome Institute"/>
            <person name="Haridas S."/>
            <person name="Albert R."/>
            <person name="Binder M."/>
            <person name="Bloem J."/>
            <person name="Labutti K."/>
            <person name="Salamov A."/>
            <person name="Andreopoulos B."/>
            <person name="Baker S.E."/>
            <person name="Barry K."/>
            <person name="Bills G."/>
            <person name="Bluhm B.H."/>
            <person name="Cannon C."/>
            <person name="Castanera R."/>
            <person name="Culley D.E."/>
            <person name="Daum C."/>
            <person name="Ezra D."/>
            <person name="Gonzalez J.B."/>
            <person name="Henrissat B."/>
            <person name="Kuo A."/>
            <person name="Liang C."/>
            <person name="Lipzen A."/>
            <person name="Lutzoni F."/>
            <person name="Magnuson J."/>
            <person name="Mondo S."/>
            <person name="Nolan M."/>
            <person name="Ohm R."/>
            <person name="Pangilinan J."/>
            <person name="Park H.-J.H."/>
            <person name="Ramirez L."/>
            <person name="Alfaro M."/>
            <person name="Sun H."/>
            <person name="Tritt A."/>
            <person name="Yoshinaga Y."/>
            <person name="Zwiers L.-H.L."/>
            <person name="Turgeon B.G."/>
            <person name="Goodwin S.B."/>
            <person name="Spatafora J.W."/>
            <person name="Crous P.W."/>
            <person name="Grigoriev I.V."/>
        </authorList>
    </citation>
    <scope>NUCLEOTIDE SEQUENCE [LARGE SCALE GENOMIC DNA]</scope>
    <source>
        <strain evidence="1 2">CBS 611.86</strain>
    </source>
</reference>
<proteinExistence type="predicted"/>
<dbReference type="GO" id="GO:0016791">
    <property type="term" value="F:phosphatase activity"/>
    <property type="evidence" value="ECO:0007669"/>
    <property type="project" value="UniProtKB-ARBA"/>
</dbReference>
<dbReference type="InterPro" id="IPR041492">
    <property type="entry name" value="HAD_2"/>
</dbReference>
<keyword evidence="2" id="KW-1185">Reference proteome</keyword>
<comment type="caution">
    <text evidence="1">The sequence shown here is derived from an EMBL/GenBank/DDBJ whole genome shotgun (WGS) entry which is preliminary data.</text>
</comment>
<dbReference type="Proteomes" id="UP000481861">
    <property type="component" value="Unassembled WGS sequence"/>
</dbReference>
<dbReference type="SUPFAM" id="SSF56784">
    <property type="entry name" value="HAD-like"/>
    <property type="match status" value="1"/>
</dbReference>
<organism evidence="1 2">
    <name type="scientific">Massariosphaeria phaeospora</name>
    <dbReference type="NCBI Taxonomy" id="100035"/>
    <lineage>
        <taxon>Eukaryota</taxon>
        <taxon>Fungi</taxon>
        <taxon>Dikarya</taxon>
        <taxon>Ascomycota</taxon>
        <taxon>Pezizomycotina</taxon>
        <taxon>Dothideomycetes</taxon>
        <taxon>Pleosporomycetidae</taxon>
        <taxon>Pleosporales</taxon>
        <taxon>Pleosporales incertae sedis</taxon>
        <taxon>Massariosphaeria</taxon>
    </lineage>
</organism>
<sequence>MFAEMRAALAIPKTIDILDHIYALPTPSEQDAAQEKIRAIERTAMATQTPQPGLATLMTYLDARYMAKAICTRNFDAPVTHLLTTFLPGSAFAPIITREFRPPKPHPAGILKIAETWGVDARDLIMVGDSVDDMTAGYRAGAATVLLVNDVNTHLVAHEHTDCVIASLEELEAVLEGGFEGRGEEGKD</sequence>
<dbReference type="Pfam" id="PF13419">
    <property type="entry name" value="HAD_2"/>
    <property type="match status" value="1"/>
</dbReference>
<dbReference type="InterPro" id="IPR036412">
    <property type="entry name" value="HAD-like_sf"/>
</dbReference>
<dbReference type="PANTHER" id="PTHR43885">
    <property type="entry name" value="HALOACID DEHALOGENASE-LIKE HYDROLASE"/>
    <property type="match status" value="1"/>
</dbReference>
<dbReference type="PANTHER" id="PTHR43885:SF1">
    <property type="entry name" value="SUPERFAMILY HYDROLASE, PUTATIVE (AFU_ORTHOLOGUE AFUA_4G13290)-RELATED"/>
    <property type="match status" value="1"/>
</dbReference>
<evidence type="ECO:0000313" key="1">
    <source>
        <dbReference type="EMBL" id="KAF2875685.1"/>
    </source>
</evidence>
<dbReference type="AlphaFoldDB" id="A0A7C8MV12"/>
<dbReference type="Gene3D" id="3.40.50.1000">
    <property type="entry name" value="HAD superfamily/HAD-like"/>
    <property type="match status" value="1"/>
</dbReference>
<dbReference type="OrthoDB" id="426235at2759"/>
<dbReference type="InterPro" id="IPR006439">
    <property type="entry name" value="HAD-SF_hydro_IA"/>
</dbReference>
<name>A0A7C8MV12_9PLEO</name>
<gene>
    <name evidence="1" type="ORF">BDV95DRAFT_280206</name>
</gene>
<dbReference type="NCBIfam" id="TIGR01509">
    <property type="entry name" value="HAD-SF-IA-v3"/>
    <property type="match status" value="1"/>
</dbReference>
<dbReference type="InterPro" id="IPR023214">
    <property type="entry name" value="HAD_sf"/>
</dbReference>
<accession>A0A7C8MV12</accession>